<evidence type="ECO:0000256" key="2">
    <source>
        <dbReference type="ARBA" id="ARBA00022737"/>
    </source>
</evidence>
<dbReference type="SFLD" id="SFLDS00057">
    <property type="entry name" value="Glutaminase/Asparaginase"/>
    <property type="match status" value="1"/>
</dbReference>
<dbReference type="InterPro" id="IPR041725">
    <property type="entry name" value="L-asparaginase_I"/>
</dbReference>
<feature type="binding site" evidence="6">
    <location>
        <position position="135"/>
    </location>
    <ligand>
        <name>substrate</name>
    </ligand>
</feature>
<dbReference type="GO" id="GO:0004067">
    <property type="term" value="F:asparaginase activity"/>
    <property type="evidence" value="ECO:0007669"/>
    <property type="project" value="UniProtKB-UniRule"/>
</dbReference>
<dbReference type="Pfam" id="PF17763">
    <property type="entry name" value="Asparaginase_C"/>
    <property type="match status" value="1"/>
</dbReference>
<evidence type="ECO:0000259" key="10">
    <source>
        <dbReference type="Pfam" id="PF17763"/>
    </source>
</evidence>
<keyword evidence="4 7" id="KW-0040">ANK repeat</keyword>
<dbReference type="PIRSF" id="PIRSF001220">
    <property type="entry name" value="L-ASNase_gatD"/>
    <property type="match status" value="1"/>
</dbReference>
<dbReference type="Pfam" id="PF12796">
    <property type="entry name" value="Ank_2"/>
    <property type="match status" value="2"/>
</dbReference>
<reference evidence="11" key="1">
    <citation type="submission" date="2014-05" db="EMBL/GenBank/DDBJ databases">
        <authorList>
            <person name="Chronopoulou M."/>
        </authorList>
    </citation>
    <scope>NUCLEOTIDE SEQUENCE</scope>
    <source>
        <tissue evidence="11">Whole organism</tissue>
    </source>
</reference>
<dbReference type="PROSITE" id="PS51732">
    <property type="entry name" value="ASN_GLN_ASE_3"/>
    <property type="match status" value="1"/>
</dbReference>
<dbReference type="PROSITE" id="PS50297">
    <property type="entry name" value="ANK_REP_REGION"/>
    <property type="match status" value="2"/>
</dbReference>
<dbReference type="PIRSF" id="PIRSF500176">
    <property type="entry name" value="L_ASNase"/>
    <property type="match status" value="1"/>
</dbReference>
<organism evidence="11">
    <name type="scientific">Lepeophtheirus salmonis</name>
    <name type="common">Salmon louse</name>
    <name type="synonym">Caligus salmonis</name>
    <dbReference type="NCBI Taxonomy" id="72036"/>
    <lineage>
        <taxon>Eukaryota</taxon>
        <taxon>Metazoa</taxon>
        <taxon>Ecdysozoa</taxon>
        <taxon>Arthropoda</taxon>
        <taxon>Crustacea</taxon>
        <taxon>Multicrustacea</taxon>
        <taxon>Hexanauplia</taxon>
        <taxon>Copepoda</taxon>
        <taxon>Siphonostomatoida</taxon>
        <taxon>Caligidae</taxon>
        <taxon>Lepeophtheirus</taxon>
    </lineage>
</organism>
<proteinExistence type="inferred from homology"/>
<dbReference type="InterPro" id="IPR027474">
    <property type="entry name" value="L-asparaginase_N"/>
</dbReference>
<dbReference type="SUPFAM" id="SSF53774">
    <property type="entry name" value="Glutaminase/Asparaginase"/>
    <property type="match status" value="1"/>
</dbReference>
<evidence type="ECO:0000256" key="4">
    <source>
        <dbReference type="ARBA" id="ARBA00023043"/>
    </source>
</evidence>
<dbReference type="PROSITE" id="PS00917">
    <property type="entry name" value="ASN_GLN_ASE_2"/>
    <property type="match status" value="1"/>
</dbReference>
<feature type="repeat" description="ANK" evidence="7">
    <location>
        <begin position="589"/>
        <end position="621"/>
    </location>
</feature>
<evidence type="ECO:0000256" key="1">
    <source>
        <dbReference type="ARBA" id="ARBA00012920"/>
    </source>
</evidence>
<dbReference type="InterPro" id="IPR006034">
    <property type="entry name" value="Asparaginase/glutaminase-like"/>
</dbReference>
<dbReference type="InterPro" id="IPR037152">
    <property type="entry name" value="L-asparaginase_N_sf"/>
</dbReference>
<evidence type="ECO:0000259" key="9">
    <source>
        <dbReference type="Pfam" id="PF00710"/>
    </source>
</evidence>
<dbReference type="PANTHER" id="PTHR11707:SF28">
    <property type="entry name" value="60 KDA LYSOPHOSPHOLIPASE"/>
    <property type="match status" value="1"/>
</dbReference>
<dbReference type="SUPFAM" id="SSF48403">
    <property type="entry name" value="Ankyrin repeat"/>
    <property type="match status" value="1"/>
</dbReference>
<sequence length="651" mass="72849">MSVFEYPSENCSDANSSEIVDDCSVRKQLRHSSTLGIHNLSTLDIHDESRVLVLYTGGTIGMVRNEHGSLVPKPQTLETEVRKIKTMHDSTYWDNHPYTKPPNDSSTQCPLVLPNIDKKNRVVYTIYEYDPILDSSNMTMDDWIRIAQDIHCSYELFDGFVILHGTDTLSYTASALSFMLENLGKTVIITGSQIPCFEVQSDGRDNFVGSLILAGNYTIPEVSVYFSHKLMRGNRTIKISVGKLNAFDTPNMDPLVEVGIDIQVDYKAIFKPTAIQKFNAHANLNRNVVTLRIFPSITIDIIEHFLLPPIQGVVLQCYGAGNLPTNRVDIVRKFKEANDKGIIIIVCTQCLNGAVSGIYETGKTLLDAGVIPSSDITPEAALTKLCYVLSKNDLSLEEKKDMMRQNIRGEMTVIPSENGDSYKMGQDDDFNIMESIIRTMHLSSSVEINRIQEILFPPLITAIVMKGDPSKFDELRKYGLYPEIRLDDYDQRTPLHIAANAGNLKMVEYLLQQGSNVHLRDRNNDTPLLCAVKGAHMNVIHILREAGAHIHLTPIEVGERLSRACKRGDSLILKAYLAAGANANTKNLNNQTPLHSAVETNQREIVELLLKNGAELDKLDLYGRTPREIAVALRRKDIMDTMDIWEDSLGL</sequence>
<dbReference type="FunFam" id="3.40.50.1170:FF:000003">
    <property type="entry name" value="60 kDa lysophospholipase"/>
    <property type="match status" value="1"/>
</dbReference>
<dbReference type="InterPro" id="IPR040919">
    <property type="entry name" value="Asparaginase_C"/>
</dbReference>
<dbReference type="CDD" id="cd08963">
    <property type="entry name" value="L-asparaginase_I"/>
    <property type="match status" value="1"/>
</dbReference>
<dbReference type="Gene3D" id="1.25.40.20">
    <property type="entry name" value="Ankyrin repeat-containing domain"/>
    <property type="match status" value="1"/>
</dbReference>
<evidence type="ECO:0000256" key="6">
    <source>
        <dbReference type="PIRSR" id="PIRSR001220-2"/>
    </source>
</evidence>
<feature type="repeat" description="ANK" evidence="7">
    <location>
        <begin position="490"/>
        <end position="522"/>
    </location>
</feature>
<dbReference type="SMART" id="SM00870">
    <property type="entry name" value="Asparaginase"/>
    <property type="match status" value="1"/>
</dbReference>
<dbReference type="EMBL" id="HACA01000265">
    <property type="protein sequence ID" value="CDW17626.1"/>
    <property type="molecule type" value="Transcribed_RNA"/>
</dbReference>
<dbReference type="SMART" id="SM00248">
    <property type="entry name" value="ANK"/>
    <property type="match status" value="3"/>
</dbReference>
<dbReference type="Gene3D" id="3.40.50.40">
    <property type="match status" value="1"/>
</dbReference>
<dbReference type="InterPro" id="IPR027475">
    <property type="entry name" value="Asparaginase/glutaminase_AS2"/>
</dbReference>
<dbReference type="AlphaFoldDB" id="A0A0K2SWG8"/>
<dbReference type="Gene3D" id="3.40.50.1170">
    <property type="entry name" value="L-asparaginase, N-terminal domain"/>
    <property type="match status" value="1"/>
</dbReference>
<keyword evidence="2" id="KW-0677">Repeat</keyword>
<evidence type="ECO:0000313" key="11">
    <source>
        <dbReference type="EMBL" id="CDW17626.1"/>
    </source>
</evidence>
<feature type="domain" description="Asparaginase/glutaminase C-terminal" evidence="10">
    <location>
        <begin position="287"/>
        <end position="403"/>
    </location>
</feature>
<dbReference type="OrthoDB" id="542841at2759"/>
<feature type="domain" description="L-asparaginase N-terminal" evidence="9">
    <location>
        <begin position="50"/>
        <end position="268"/>
    </location>
</feature>
<dbReference type="EC" id="3.5.1.1" evidence="1"/>
<dbReference type="FunFam" id="3.40.50.40:FF:000001">
    <property type="entry name" value="L-asparaginase 1"/>
    <property type="match status" value="1"/>
</dbReference>
<evidence type="ECO:0000256" key="8">
    <source>
        <dbReference type="PROSITE-ProRule" id="PRU10100"/>
    </source>
</evidence>
<dbReference type="PANTHER" id="PTHR11707">
    <property type="entry name" value="L-ASPARAGINASE"/>
    <property type="match status" value="1"/>
</dbReference>
<feature type="active site" evidence="8">
    <location>
        <position position="166"/>
    </location>
</feature>
<dbReference type="Pfam" id="PF00710">
    <property type="entry name" value="Asparaginase"/>
    <property type="match status" value="1"/>
</dbReference>
<dbReference type="InterPro" id="IPR027473">
    <property type="entry name" value="L-asparaginase_C"/>
</dbReference>
<name>A0A0K2SWG8_LEPSM</name>
<dbReference type="PROSITE" id="PS50088">
    <property type="entry name" value="ANK_REPEAT"/>
    <property type="match status" value="2"/>
</dbReference>
<accession>A0A0K2SWG8</accession>
<dbReference type="InterPro" id="IPR036770">
    <property type="entry name" value="Ankyrin_rpt-contain_sf"/>
</dbReference>
<protein>
    <recommendedName>
        <fullName evidence="1">asparaginase</fullName>
        <ecNumber evidence="1">3.5.1.1</ecNumber>
    </recommendedName>
</protein>
<comment type="similarity">
    <text evidence="5">In the N-terminal section; belongs to the asparaginase 1 family.</text>
</comment>
<evidence type="ECO:0000256" key="5">
    <source>
        <dbReference type="ARBA" id="ARBA00061199"/>
    </source>
</evidence>
<dbReference type="InterPro" id="IPR036152">
    <property type="entry name" value="Asp/glu_Ase-like_sf"/>
</dbReference>
<dbReference type="PRINTS" id="PR00139">
    <property type="entry name" value="ASNGLNASE"/>
</dbReference>
<keyword evidence="3" id="KW-0378">Hydrolase</keyword>
<evidence type="ECO:0000256" key="7">
    <source>
        <dbReference type="PROSITE-ProRule" id="PRU00023"/>
    </source>
</evidence>
<dbReference type="InterPro" id="IPR002110">
    <property type="entry name" value="Ankyrin_rpt"/>
</dbReference>
<evidence type="ECO:0000256" key="3">
    <source>
        <dbReference type="ARBA" id="ARBA00022801"/>
    </source>
</evidence>
<dbReference type="GO" id="GO:0009066">
    <property type="term" value="P:aspartate family amino acid metabolic process"/>
    <property type="evidence" value="ECO:0007669"/>
    <property type="project" value="UniProtKB-ARBA"/>
</dbReference>
<dbReference type="PRINTS" id="PR01415">
    <property type="entry name" value="ANKYRIN"/>
</dbReference>
<feature type="binding site" evidence="6">
    <location>
        <begin position="166"/>
        <end position="167"/>
    </location>
    <ligand>
        <name>substrate</name>
    </ligand>
</feature>